<feature type="chain" id="PRO_5046252119" evidence="4">
    <location>
        <begin position="30"/>
        <end position="266"/>
    </location>
</feature>
<dbReference type="PROSITE" id="PS00531">
    <property type="entry name" value="RNASE_T2_2"/>
    <property type="match status" value="1"/>
</dbReference>
<evidence type="ECO:0000313" key="5">
    <source>
        <dbReference type="EMBL" id="WOJ88875.1"/>
    </source>
</evidence>
<dbReference type="RefSeq" id="WP_407338312.1">
    <property type="nucleotide sequence ID" value="NZ_CP136862.1"/>
</dbReference>
<dbReference type="InterPro" id="IPR018188">
    <property type="entry name" value="RNase_T2_His_AS_1"/>
</dbReference>
<accession>A0ABZ0HR87</accession>
<protein>
    <submittedName>
        <fullName evidence="5">Ribonuclease T2</fullName>
    </submittedName>
</protein>
<dbReference type="Gene3D" id="3.90.730.10">
    <property type="entry name" value="Ribonuclease T2-like"/>
    <property type="match status" value="1"/>
</dbReference>
<evidence type="ECO:0000256" key="3">
    <source>
        <dbReference type="SAM" id="MobiDB-lite"/>
    </source>
</evidence>
<reference evidence="5 6" key="1">
    <citation type="submission" date="2023-10" db="EMBL/GenBank/DDBJ databases">
        <title>Novel methanotroph of the genus Methylocapsa from a subarctic wetland.</title>
        <authorList>
            <person name="Belova S.E."/>
            <person name="Oshkin I.Y."/>
            <person name="Miroshnikov K."/>
            <person name="Dedysh S.N."/>
        </authorList>
    </citation>
    <scope>NUCLEOTIDE SEQUENCE [LARGE SCALE GENOMIC DNA]</scope>
    <source>
        <strain evidence="5 6">RX1</strain>
    </source>
</reference>
<dbReference type="InterPro" id="IPR001568">
    <property type="entry name" value="RNase_T2-like"/>
</dbReference>
<dbReference type="InterPro" id="IPR039378">
    <property type="entry name" value="RNase_T2_prok"/>
</dbReference>
<gene>
    <name evidence="5" type="ORF">RZS28_13800</name>
</gene>
<keyword evidence="6" id="KW-1185">Reference proteome</keyword>
<evidence type="ECO:0000256" key="1">
    <source>
        <dbReference type="ARBA" id="ARBA00007469"/>
    </source>
</evidence>
<feature type="region of interest" description="Disordered" evidence="3">
    <location>
        <begin position="43"/>
        <end position="72"/>
    </location>
</feature>
<dbReference type="CDD" id="cd01062">
    <property type="entry name" value="RNase_T2_prok"/>
    <property type="match status" value="1"/>
</dbReference>
<comment type="similarity">
    <text evidence="1 2">Belongs to the RNase T2 family.</text>
</comment>
<evidence type="ECO:0000256" key="4">
    <source>
        <dbReference type="SAM" id="SignalP"/>
    </source>
</evidence>
<evidence type="ECO:0000313" key="6">
    <source>
        <dbReference type="Proteomes" id="UP001626536"/>
    </source>
</evidence>
<proteinExistence type="inferred from homology"/>
<dbReference type="PROSITE" id="PS00530">
    <property type="entry name" value="RNASE_T2_1"/>
    <property type="match status" value="1"/>
</dbReference>
<keyword evidence="4" id="KW-0732">Signal</keyword>
<evidence type="ECO:0000256" key="2">
    <source>
        <dbReference type="RuleBase" id="RU004328"/>
    </source>
</evidence>
<sequence>MAMEFFARRRGAALALALIAFGAWPQFCAAQAPSRDGDCILDRCADKAPPEDGRGSEPPAPSIDFQRSRRRGGGGVPGQFDFYVLSLSWSSGFCKTPAAARARRQCDPGADLGFVVHGLWPQYERGYPTDCEPGAREPSRIALQAAAGLYPDEGLARHEWRKHGVCSGKSPTDYFADVRRARDAVTIPAPFQAAKEDQTWTPIDIERAFIAANRRLRPGMLGVTCADGVLQEVRICFSKDLRDFHACPEVSRQGCRAGELSVPPAL</sequence>
<dbReference type="InterPro" id="IPR033130">
    <property type="entry name" value="RNase_T2_His_AS_2"/>
</dbReference>
<dbReference type="SUPFAM" id="SSF55895">
    <property type="entry name" value="Ribonuclease Rh-like"/>
    <property type="match status" value="1"/>
</dbReference>
<dbReference type="Pfam" id="PF00445">
    <property type="entry name" value="Ribonuclease_T2"/>
    <property type="match status" value="1"/>
</dbReference>
<organism evidence="5 6">
    <name type="scientific">Methylocapsa polymorpha</name>
    <dbReference type="NCBI Taxonomy" id="3080828"/>
    <lineage>
        <taxon>Bacteria</taxon>
        <taxon>Pseudomonadati</taxon>
        <taxon>Pseudomonadota</taxon>
        <taxon>Alphaproteobacteria</taxon>
        <taxon>Hyphomicrobiales</taxon>
        <taxon>Beijerinckiaceae</taxon>
        <taxon>Methylocapsa</taxon>
    </lineage>
</organism>
<feature type="compositionally biased region" description="Basic and acidic residues" evidence="3">
    <location>
        <begin position="43"/>
        <end position="55"/>
    </location>
</feature>
<dbReference type="PANTHER" id="PTHR11240:SF22">
    <property type="entry name" value="RIBONUCLEASE T2"/>
    <property type="match status" value="1"/>
</dbReference>
<dbReference type="EMBL" id="CP136862">
    <property type="protein sequence ID" value="WOJ88875.1"/>
    <property type="molecule type" value="Genomic_DNA"/>
</dbReference>
<name>A0ABZ0HR87_9HYPH</name>
<dbReference type="Proteomes" id="UP001626536">
    <property type="component" value="Chromosome"/>
</dbReference>
<dbReference type="PANTHER" id="PTHR11240">
    <property type="entry name" value="RIBONUCLEASE T2"/>
    <property type="match status" value="1"/>
</dbReference>
<dbReference type="InterPro" id="IPR036430">
    <property type="entry name" value="RNase_T2-like_sf"/>
</dbReference>
<feature type="signal peptide" evidence="4">
    <location>
        <begin position="1"/>
        <end position="29"/>
    </location>
</feature>